<dbReference type="AlphaFoldDB" id="A0A840X7Z2"/>
<sequence length="149" mass="15651">MTDAQRPDDAPEPSLASPYGPADSERITRARRTLGRLAIVLPVAGLVLSVVALAVQVATGGAFGIDPLSEIAGFTLTFLGPTLLVLGLHMLVWRAMVRSLTQMAPTNRTVTIIGVGGILSLASVVLVFCLVFIGFMLLSLLFSATDQAM</sequence>
<dbReference type="Proteomes" id="UP000552883">
    <property type="component" value="Unassembled WGS sequence"/>
</dbReference>
<dbReference type="RefSeq" id="WP_153981884.1">
    <property type="nucleotide sequence ID" value="NZ_BAAANZ010000003.1"/>
</dbReference>
<accession>A0A840X7Z2</accession>
<feature type="transmembrane region" description="Helical" evidence="2">
    <location>
        <begin position="37"/>
        <end position="59"/>
    </location>
</feature>
<protein>
    <submittedName>
        <fullName evidence="3">Uncharacterized protein</fullName>
    </submittedName>
</protein>
<proteinExistence type="predicted"/>
<evidence type="ECO:0000256" key="2">
    <source>
        <dbReference type="SAM" id="Phobius"/>
    </source>
</evidence>
<keyword evidence="4" id="KW-1185">Reference proteome</keyword>
<name>A0A840X7Z2_9MICO</name>
<evidence type="ECO:0000313" key="4">
    <source>
        <dbReference type="Proteomes" id="UP000552883"/>
    </source>
</evidence>
<keyword evidence="2" id="KW-0472">Membrane</keyword>
<feature type="transmembrane region" description="Helical" evidence="2">
    <location>
        <begin position="112"/>
        <end position="142"/>
    </location>
</feature>
<gene>
    <name evidence="3" type="ORF">BJ959_002179</name>
</gene>
<keyword evidence="2" id="KW-0812">Transmembrane</keyword>
<evidence type="ECO:0000313" key="3">
    <source>
        <dbReference type="EMBL" id="MBB5618683.1"/>
    </source>
</evidence>
<evidence type="ECO:0000256" key="1">
    <source>
        <dbReference type="SAM" id="MobiDB-lite"/>
    </source>
</evidence>
<feature type="region of interest" description="Disordered" evidence="1">
    <location>
        <begin position="1"/>
        <end position="22"/>
    </location>
</feature>
<comment type="caution">
    <text evidence="3">The sequence shown here is derived from an EMBL/GenBank/DDBJ whole genome shotgun (WGS) entry which is preliminary data.</text>
</comment>
<feature type="transmembrane region" description="Helical" evidence="2">
    <location>
        <begin position="71"/>
        <end position="92"/>
    </location>
</feature>
<dbReference type="EMBL" id="JACHBS010000001">
    <property type="protein sequence ID" value="MBB5618683.1"/>
    <property type="molecule type" value="Genomic_DNA"/>
</dbReference>
<organism evidence="3 4">
    <name type="scientific">Microcella frigidaquae</name>
    <dbReference type="NCBI Taxonomy" id="424758"/>
    <lineage>
        <taxon>Bacteria</taxon>
        <taxon>Bacillati</taxon>
        <taxon>Actinomycetota</taxon>
        <taxon>Actinomycetes</taxon>
        <taxon>Micrococcales</taxon>
        <taxon>Microbacteriaceae</taxon>
        <taxon>Microcella</taxon>
    </lineage>
</organism>
<reference evidence="3 4" key="1">
    <citation type="submission" date="2020-08" db="EMBL/GenBank/DDBJ databases">
        <title>Sequencing the genomes of 1000 actinobacteria strains.</title>
        <authorList>
            <person name="Klenk H.-P."/>
        </authorList>
    </citation>
    <scope>NUCLEOTIDE SEQUENCE [LARGE SCALE GENOMIC DNA]</scope>
    <source>
        <strain evidence="3 4">DSM 23889</strain>
    </source>
</reference>
<keyword evidence="2" id="KW-1133">Transmembrane helix</keyword>